<organism evidence="3 4">
    <name type="scientific">Dorea acetigenes</name>
    <dbReference type="NCBI Taxonomy" id="2981787"/>
    <lineage>
        <taxon>Bacteria</taxon>
        <taxon>Bacillati</taxon>
        <taxon>Bacillota</taxon>
        <taxon>Clostridia</taxon>
        <taxon>Lachnospirales</taxon>
        <taxon>Lachnospiraceae</taxon>
        <taxon>Dorea</taxon>
    </lineage>
</organism>
<dbReference type="RefSeq" id="WP_262575302.1">
    <property type="nucleotide sequence ID" value="NZ_JAOQJU010000010.1"/>
</dbReference>
<feature type="region of interest" description="Disordered" evidence="1">
    <location>
        <begin position="84"/>
        <end position="114"/>
    </location>
</feature>
<dbReference type="Gene3D" id="1.10.10.10">
    <property type="entry name" value="Winged helix-like DNA-binding domain superfamily/Winged helix DNA-binding domain"/>
    <property type="match status" value="1"/>
</dbReference>
<name>A0ABT2RNB6_9FIRM</name>
<evidence type="ECO:0000256" key="1">
    <source>
        <dbReference type="SAM" id="MobiDB-lite"/>
    </source>
</evidence>
<comment type="caution">
    <text evidence="3">The sequence shown here is derived from an EMBL/GenBank/DDBJ whole genome shotgun (WGS) entry which is preliminary data.</text>
</comment>
<dbReference type="InterPro" id="IPR036388">
    <property type="entry name" value="WH-like_DNA-bd_sf"/>
</dbReference>
<dbReference type="SUPFAM" id="SSF88659">
    <property type="entry name" value="Sigma3 and sigma4 domains of RNA polymerase sigma factors"/>
    <property type="match status" value="1"/>
</dbReference>
<dbReference type="InterPro" id="IPR013249">
    <property type="entry name" value="RNA_pol_sigma70_r4_t2"/>
</dbReference>
<feature type="domain" description="RNA polymerase sigma factor 70 region 4 type 2" evidence="2">
    <location>
        <begin position="130"/>
        <end position="173"/>
    </location>
</feature>
<proteinExistence type="predicted"/>
<keyword evidence="4" id="KW-1185">Reference proteome</keyword>
<dbReference type="Pfam" id="PF08281">
    <property type="entry name" value="Sigma70_r4_2"/>
    <property type="match status" value="1"/>
</dbReference>
<sequence>IAETENGDCKVYRNGYAVYVNGTGTAVLWLADCSSFTYRFAQLGDREKEYMADTDTLDESFFGEQPWFMAVMIRGGHQVEKNSMNRQFDRKGAKKDLWDEDETEEKRGQSWTSGDYYESPEEACVCRETMKEQLGRLTDKQREVFILYHVYGFEKYEIAERLGVSRAAVTYRLLGAEDRLSKNFLKKF</sequence>
<evidence type="ECO:0000313" key="4">
    <source>
        <dbReference type="Proteomes" id="UP001652431"/>
    </source>
</evidence>
<dbReference type="EMBL" id="JAOQJU010000010">
    <property type="protein sequence ID" value="MCU6686821.1"/>
    <property type="molecule type" value="Genomic_DNA"/>
</dbReference>
<dbReference type="CDD" id="cd06171">
    <property type="entry name" value="Sigma70_r4"/>
    <property type="match status" value="1"/>
</dbReference>
<dbReference type="Proteomes" id="UP001652431">
    <property type="component" value="Unassembled WGS sequence"/>
</dbReference>
<feature type="compositionally biased region" description="Basic and acidic residues" evidence="1">
    <location>
        <begin position="87"/>
        <end position="97"/>
    </location>
</feature>
<gene>
    <name evidence="3" type="ORF">OCV99_09745</name>
</gene>
<reference evidence="3 4" key="1">
    <citation type="journal article" date="2021" name="ISME Commun">
        <title>Automated analysis of genomic sequences facilitates high-throughput and comprehensive description of bacteria.</title>
        <authorList>
            <person name="Hitch T.C.A."/>
        </authorList>
    </citation>
    <scope>NUCLEOTIDE SEQUENCE [LARGE SCALE GENOMIC DNA]</scope>
    <source>
        <strain evidence="3 4">Sanger_03</strain>
    </source>
</reference>
<evidence type="ECO:0000313" key="3">
    <source>
        <dbReference type="EMBL" id="MCU6686821.1"/>
    </source>
</evidence>
<evidence type="ECO:0000259" key="2">
    <source>
        <dbReference type="Pfam" id="PF08281"/>
    </source>
</evidence>
<protein>
    <submittedName>
        <fullName evidence="3">Sigma-70 family RNA polymerase sigma factor</fullName>
    </submittedName>
</protein>
<accession>A0ABT2RNB6</accession>
<feature type="non-terminal residue" evidence="3">
    <location>
        <position position="1"/>
    </location>
</feature>
<dbReference type="InterPro" id="IPR013324">
    <property type="entry name" value="RNA_pol_sigma_r3/r4-like"/>
</dbReference>